<dbReference type="GO" id="GO:0015109">
    <property type="term" value="F:chromate transmembrane transporter activity"/>
    <property type="evidence" value="ECO:0007669"/>
    <property type="project" value="InterPro"/>
</dbReference>
<name>A0A9Q4FMC3_9FIRM</name>
<feature type="transmembrane region" description="Helical" evidence="7">
    <location>
        <begin position="114"/>
        <end position="134"/>
    </location>
</feature>
<dbReference type="RefSeq" id="WP_226808257.1">
    <property type="nucleotide sequence ID" value="NZ_JAJBNW010000041.1"/>
</dbReference>
<comment type="caution">
    <text evidence="8">The sequence shown here is derived from an EMBL/GenBank/DDBJ whole genome shotgun (WGS) entry which is preliminary data.</text>
</comment>
<evidence type="ECO:0000256" key="7">
    <source>
        <dbReference type="SAM" id="Phobius"/>
    </source>
</evidence>
<dbReference type="PANTHER" id="PTHR43663:SF1">
    <property type="entry name" value="CHROMATE TRANSPORTER"/>
    <property type="match status" value="1"/>
</dbReference>
<dbReference type="Pfam" id="PF02417">
    <property type="entry name" value="Chromate_transp"/>
    <property type="match status" value="1"/>
</dbReference>
<protein>
    <submittedName>
        <fullName evidence="8">Chromate transporter</fullName>
    </submittedName>
</protein>
<evidence type="ECO:0000256" key="5">
    <source>
        <dbReference type="ARBA" id="ARBA00022989"/>
    </source>
</evidence>
<keyword evidence="3" id="KW-1003">Cell membrane</keyword>
<dbReference type="GO" id="GO:0005886">
    <property type="term" value="C:plasma membrane"/>
    <property type="evidence" value="ECO:0007669"/>
    <property type="project" value="UniProtKB-SubCell"/>
</dbReference>
<evidence type="ECO:0000256" key="6">
    <source>
        <dbReference type="ARBA" id="ARBA00023136"/>
    </source>
</evidence>
<comment type="subcellular location">
    <subcellularLocation>
        <location evidence="1">Cell membrane</location>
        <topology evidence="1">Multi-pass membrane protein</topology>
    </subcellularLocation>
</comment>
<dbReference type="AlphaFoldDB" id="A0A9Q4FMC3"/>
<dbReference type="EMBL" id="JAKNID010000037">
    <property type="protein sequence ID" value="MCG4565554.1"/>
    <property type="molecule type" value="Genomic_DNA"/>
</dbReference>
<feature type="transmembrane region" description="Helical" evidence="7">
    <location>
        <begin position="146"/>
        <end position="171"/>
    </location>
</feature>
<evidence type="ECO:0000256" key="4">
    <source>
        <dbReference type="ARBA" id="ARBA00022692"/>
    </source>
</evidence>
<evidence type="ECO:0000256" key="3">
    <source>
        <dbReference type="ARBA" id="ARBA00022475"/>
    </source>
</evidence>
<proteinExistence type="inferred from homology"/>
<keyword evidence="9" id="KW-1185">Reference proteome</keyword>
<dbReference type="InterPro" id="IPR052518">
    <property type="entry name" value="CHR_Transporter"/>
</dbReference>
<evidence type="ECO:0000313" key="8">
    <source>
        <dbReference type="EMBL" id="MCG4565554.1"/>
    </source>
</evidence>
<comment type="similarity">
    <text evidence="2">Belongs to the chromate ion transporter (CHR) (TC 2.A.51) family.</text>
</comment>
<reference evidence="8" key="1">
    <citation type="submission" date="2022-01" db="EMBL/GenBank/DDBJ databases">
        <title>Collection of gut derived symbiotic bacterial strains cultured from healthy donors.</title>
        <authorList>
            <person name="Lin H."/>
            <person name="Kohout C."/>
            <person name="Waligurski E."/>
            <person name="Pamer E.G."/>
        </authorList>
    </citation>
    <scope>NUCLEOTIDE SEQUENCE</scope>
    <source>
        <strain evidence="8">MSK.14.39</strain>
    </source>
</reference>
<feature type="transmembrane region" description="Helical" evidence="7">
    <location>
        <begin position="73"/>
        <end position="99"/>
    </location>
</feature>
<dbReference type="InterPro" id="IPR003370">
    <property type="entry name" value="Chromate_transpt"/>
</dbReference>
<organism evidence="8 9">
    <name type="scientific">Anaerosalibacter bizertensis</name>
    <dbReference type="NCBI Taxonomy" id="932217"/>
    <lineage>
        <taxon>Bacteria</taxon>
        <taxon>Bacillati</taxon>
        <taxon>Bacillota</taxon>
        <taxon>Tissierellia</taxon>
        <taxon>Tissierellales</taxon>
        <taxon>Sporanaerobacteraceae</taxon>
        <taxon>Anaerosalibacter</taxon>
    </lineage>
</organism>
<feature type="transmembrane region" description="Helical" evidence="7">
    <location>
        <begin position="6"/>
        <end position="25"/>
    </location>
</feature>
<sequence length="172" mass="18537">MELLNLFLSFLKIGAFTFGGGYAMIPLIEKEAVEIHGWLTTKEFIDILAVVEMTPGPIAINSATFLGYKVGGVLGSVLATTAVVLPSIIVIILIAHFLWKFKNSPYVDWAFKGIRPVVLGLIVSASISVAKNAFIDFKSVIIGGVLFYLISFKKLHPILAIILAGVAGVLVY</sequence>
<dbReference type="PANTHER" id="PTHR43663">
    <property type="entry name" value="CHROMATE TRANSPORT PROTEIN-RELATED"/>
    <property type="match status" value="1"/>
</dbReference>
<evidence type="ECO:0000256" key="1">
    <source>
        <dbReference type="ARBA" id="ARBA00004651"/>
    </source>
</evidence>
<accession>A0A9Q4FMC3</accession>
<evidence type="ECO:0000256" key="2">
    <source>
        <dbReference type="ARBA" id="ARBA00005262"/>
    </source>
</evidence>
<dbReference type="Proteomes" id="UP001108123">
    <property type="component" value="Unassembled WGS sequence"/>
</dbReference>
<gene>
    <name evidence="8" type="ORF">L0P62_08840</name>
</gene>
<evidence type="ECO:0000313" key="9">
    <source>
        <dbReference type="Proteomes" id="UP001108123"/>
    </source>
</evidence>
<keyword evidence="5 7" id="KW-1133">Transmembrane helix</keyword>
<keyword evidence="4 7" id="KW-0812">Transmembrane</keyword>
<keyword evidence="6 7" id="KW-0472">Membrane</keyword>